<keyword evidence="6 9" id="KW-0175">Coiled coil</keyword>
<evidence type="ECO:0000313" key="10">
    <source>
        <dbReference type="Proteomes" id="UP000694846"/>
    </source>
</evidence>
<protein>
    <submittedName>
        <fullName evidence="11">Cilia- and flagella-associated protein 43-like</fullName>
    </submittedName>
</protein>
<evidence type="ECO:0000313" key="11">
    <source>
        <dbReference type="RefSeq" id="XP_025405263.1"/>
    </source>
</evidence>
<keyword evidence="8" id="KW-0966">Cell projection</keyword>
<evidence type="ECO:0000256" key="6">
    <source>
        <dbReference type="ARBA" id="ARBA00023054"/>
    </source>
</evidence>
<dbReference type="OrthoDB" id="6612087at2759"/>
<evidence type="ECO:0000256" key="1">
    <source>
        <dbReference type="ARBA" id="ARBA00004138"/>
    </source>
</evidence>
<dbReference type="PANTHER" id="PTHR14885">
    <property type="entry name" value="CILIA- AND FLAGELLA-ASSOCIATED PROTEIN 43-RELATED"/>
    <property type="match status" value="1"/>
</dbReference>
<evidence type="ECO:0000256" key="2">
    <source>
        <dbReference type="ARBA" id="ARBA00004245"/>
    </source>
</evidence>
<comment type="subcellular location">
    <subcellularLocation>
        <location evidence="1">Cell projection</location>
        <location evidence="1">Cilium</location>
    </subcellularLocation>
    <subcellularLocation>
        <location evidence="2">Cytoplasm</location>
        <location evidence="2">Cytoskeleton</location>
    </subcellularLocation>
</comment>
<keyword evidence="7" id="KW-0206">Cytoskeleton</keyword>
<evidence type="ECO:0000256" key="9">
    <source>
        <dbReference type="SAM" id="Coils"/>
    </source>
</evidence>
<dbReference type="Pfam" id="PF25828">
    <property type="entry name" value="CC_Cfap43"/>
    <property type="match status" value="1"/>
</dbReference>
<evidence type="ECO:0000256" key="4">
    <source>
        <dbReference type="ARBA" id="ARBA00022574"/>
    </source>
</evidence>
<keyword evidence="5" id="KW-0677">Repeat</keyword>
<evidence type="ECO:0000256" key="8">
    <source>
        <dbReference type="ARBA" id="ARBA00023273"/>
    </source>
</evidence>
<keyword evidence="3" id="KW-0963">Cytoplasm</keyword>
<sequence>MNGMHRSKKKKQLSEEFEKIKKNLLALYEENQNGPEDERLDKEEFYIDDDEYRLWFDQNYGVERDEYEARMISDTNICKMKKENIIKEHWDPLIAKPKSIHCIKDLYKVNNYSISKEDQEIINKSTRIINKRSLSNLLSFEEKYKGSISHELIETIECLYSQYDYYKLDIAEDEMILLEFIISKLKLKFNSLFDDLFVDKQQILDKLNGFNNRLRVIEIELRLACKIESTAPSPVEYKWSQYEQTERLLYVEDNKVAMKFNNLLLNEKKSTHSNEDNNEQSQKVEKFRKQALIHMMDGVLQKIWEDELKKDIPKPHCMLNKKPEDYTVGDLKLIIKYEEAVVALNNDRMKYKTILEQEKIEIDRNIKKSIKELDKNIKNLFEIKIKYDSAINQEYLKIIRISKILNDSDQRKQQIKLLERNCLENENTLTELKKKITKIQENIYDVNTILSTLMNTDRELRNKFESKFHKTTLIAYNLRPKMLGNTNYSSLVGYQFVDTIMDPTYDKLDLLSSPFIKYLNTLKMNDDYKYVTNKKLRMNSKTWQRLCYYRRLKIKNEFKIINCQKDLINETNFLKNLKQHVKNHTVMMKMLKTSITQLKNQDFRYKDELEVQLIVKKGNTEEIKLTGHIEDFDDVLLIHKNVCLERKNEVEKQKSIKASEHSHLFEMKRKCQIIKSDINIQKLKIILYKYRCEFIKHMTLTKNILDYQELKAKGMVKNAEQKVKERAEIEFAYNKQKTNLKERQIKLTEEIKKFTKENKKLDETISAERKKMHHISNQGIIKEIGCARKIEDIEHSAMITKIQTLCEDIVVLETQLESLQLKVFSESQS</sequence>
<proteinExistence type="predicted"/>
<dbReference type="GeneID" id="112679604"/>
<accession>A0A8B8F3K2</accession>
<dbReference type="RefSeq" id="XP_025405263.1">
    <property type="nucleotide sequence ID" value="XM_025549478.1"/>
</dbReference>
<dbReference type="GO" id="GO:0005930">
    <property type="term" value="C:axoneme"/>
    <property type="evidence" value="ECO:0007669"/>
    <property type="project" value="TreeGrafter"/>
</dbReference>
<feature type="coiled-coil region" evidence="9">
    <location>
        <begin position="415"/>
        <end position="442"/>
    </location>
</feature>
<keyword evidence="4" id="KW-0853">WD repeat</keyword>
<dbReference type="Proteomes" id="UP000694846">
    <property type="component" value="Unplaced"/>
</dbReference>
<dbReference type="GO" id="GO:0060271">
    <property type="term" value="P:cilium assembly"/>
    <property type="evidence" value="ECO:0007669"/>
    <property type="project" value="TreeGrafter"/>
</dbReference>
<evidence type="ECO:0000256" key="7">
    <source>
        <dbReference type="ARBA" id="ARBA00023212"/>
    </source>
</evidence>
<keyword evidence="10" id="KW-1185">Reference proteome</keyword>
<gene>
    <name evidence="11" type="primary">LOC112679604</name>
</gene>
<organism evidence="10 11">
    <name type="scientific">Sipha flava</name>
    <name type="common">yellow sugarcane aphid</name>
    <dbReference type="NCBI Taxonomy" id="143950"/>
    <lineage>
        <taxon>Eukaryota</taxon>
        <taxon>Metazoa</taxon>
        <taxon>Ecdysozoa</taxon>
        <taxon>Arthropoda</taxon>
        <taxon>Hexapoda</taxon>
        <taxon>Insecta</taxon>
        <taxon>Pterygota</taxon>
        <taxon>Neoptera</taxon>
        <taxon>Paraneoptera</taxon>
        <taxon>Hemiptera</taxon>
        <taxon>Sternorrhyncha</taxon>
        <taxon>Aphidomorpha</taxon>
        <taxon>Aphidoidea</taxon>
        <taxon>Aphididae</taxon>
        <taxon>Sipha</taxon>
    </lineage>
</organism>
<dbReference type="AlphaFoldDB" id="A0A8B8F3K2"/>
<evidence type="ECO:0000256" key="3">
    <source>
        <dbReference type="ARBA" id="ARBA00022490"/>
    </source>
</evidence>
<name>A0A8B8F3K2_9HEMI</name>
<reference evidence="11" key="1">
    <citation type="submission" date="2025-08" db="UniProtKB">
        <authorList>
            <consortium name="RefSeq"/>
        </authorList>
    </citation>
    <scope>IDENTIFICATION</scope>
    <source>
        <tissue evidence="11">Whole body</tissue>
    </source>
</reference>
<feature type="coiled-coil region" evidence="9">
    <location>
        <begin position="737"/>
        <end position="771"/>
    </location>
</feature>
<evidence type="ECO:0000256" key="5">
    <source>
        <dbReference type="ARBA" id="ARBA00022737"/>
    </source>
</evidence>
<dbReference type="PANTHER" id="PTHR14885:SF1">
    <property type="entry name" value="CILIA- AND FLAGELLA-ASSOCIATED PROTEIN 43"/>
    <property type="match status" value="1"/>
</dbReference>